<evidence type="ECO:0000313" key="7">
    <source>
        <dbReference type="Proteomes" id="UP000568158"/>
    </source>
</evidence>
<dbReference type="STRING" id="5007.A0A3F2Y3T7"/>
<evidence type="ECO:0000259" key="2">
    <source>
        <dbReference type="Pfam" id="PF23190"/>
    </source>
</evidence>
<sequence>MPSDSVSLPLYEDEDCNDYTEPSPRQVLRIAINLKNLIDILIPSPIPVHSLTEDSTFLSEKVMTAVYGAAGGDGKGKGSSARRYQASLVFCLLKVAGWYSSLAENELSNTELYETRQVTAENIAATLIDRESDVKYLFLSLLCHRYSINLNDVDADPENALELAVDMHSTTIIASSGYQRCIKWLWRGWIVQSSQDPSEYVLFRGISNTDFASHFDPDRIKTPLYQNILEIVFSFLYLFVFTVIVNTDSSAHHLGAWEWAYYLATIGFSLDEVIKFSHIGVNYLQFSNAFNDCMYTIVLFSMAIRLCGISATNPDKNINLNIMSYRILSLAAPFMWTRMLLFLDVYQFVGTMIIIIKKMMKESIIFFVMLTFILIGFLQAFLGLDQADGKRDLTKFIIQCLLRTVLSGPDFDSIGRFAYPYGSVLYYSFTFIVVLILLNVLIALYSQAYSDVVENATDEYLAQYSSKILKYVRAPDAKIFCPPLNLIEIFLLDIPLSWWMRKEYYIAICDRVMLVLYFPLLIFIANYESQVAKRVNYNRQVHVADDANEIDTEWNLSDGFDSDENPHRHVNKSQRLQQRAEQEEPSFTKHFSSWSTNLDELKPPITESQNVGIPWQYFKLYEKIGKLTVLLTEVIQDNQELKKQLHETSRS</sequence>
<feature type="transmembrane region" description="Helical" evidence="1">
    <location>
        <begin position="424"/>
        <end position="445"/>
    </location>
</feature>
<dbReference type="InterPro" id="IPR056336">
    <property type="entry name" value="YVC1_C"/>
</dbReference>
<dbReference type="PANTHER" id="PTHR35859">
    <property type="entry name" value="NONSELECTIVE CATION CHANNEL PROTEIN"/>
    <property type="match status" value="1"/>
</dbReference>
<organism evidence="5 6">
    <name type="scientific">Dekkera bruxellensis</name>
    <name type="common">Brettanomyces custersii</name>
    <dbReference type="NCBI Taxonomy" id="5007"/>
    <lineage>
        <taxon>Eukaryota</taxon>
        <taxon>Fungi</taxon>
        <taxon>Dikarya</taxon>
        <taxon>Ascomycota</taxon>
        <taxon>Saccharomycotina</taxon>
        <taxon>Pichiomycetes</taxon>
        <taxon>Pichiales</taxon>
        <taxon>Pichiaceae</taxon>
        <taxon>Brettanomyces</taxon>
    </lineage>
</organism>
<evidence type="ECO:0000259" key="3">
    <source>
        <dbReference type="Pfam" id="PF23317"/>
    </source>
</evidence>
<dbReference type="AlphaFoldDB" id="A0A3F2Y3T7"/>
<dbReference type="EMBL" id="CABFWN010000003">
    <property type="protein sequence ID" value="VUG18433.1"/>
    <property type="molecule type" value="Genomic_DNA"/>
</dbReference>
<feature type="domain" description="YVC1 N-terminal linker helical" evidence="2">
    <location>
        <begin position="27"/>
        <end position="215"/>
    </location>
</feature>
<dbReference type="Pfam" id="PF23190">
    <property type="entry name" value="LHD_TRPY1"/>
    <property type="match status" value="1"/>
</dbReference>
<keyword evidence="1" id="KW-0472">Membrane</keyword>
<feature type="transmembrane region" description="Helical" evidence="1">
    <location>
        <begin position="364"/>
        <end position="384"/>
    </location>
</feature>
<reference evidence="4 7" key="2">
    <citation type="journal article" date="2020" name="Appl. Microbiol. Biotechnol.">
        <title>Targeted gene deletion in Brettanomyces bruxellensis with an expression-free CRISPR-Cas9 system.</title>
        <authorList>
            <person name="Varela C."/>
            <person name="Bartel C."/>
            <person name="Onetto C."/>
            <person name="Borneman A."/>
        </authorList>
    </citation>
    <scope>NUCLEOTIDE SEQUENCE [LARGE SCALE GENOMIC DNA]</scope>
    <source>
        <strain evidence="4 7">AWRI1613</strain>
    </source>
</reference>
<keyword evidence="6" id="KW-1185">Reference proteome</keyword>
<proteinExistence type="predicted"/>
<dbReference type="EMBL" id="JABCYN010000011">
    <property type="protein sequence ID" value="KAF6015013.1"/>
    <property type="molecule type" value="Genomic_DNA"/>
</dbReference>
<dbReference type="Proteomes" id="UP000478008">
    <property type="component" value="Unassembled WGS sequence"/>
</dbReference>
<dbReference type="Proteomes" id="UP000568158">
    <property type="component" value="Unassembled WGS sequence"/>
</dbReference>
<evidence type="ECO:0000256" key="1">
    <source>
        <dbReference type="SAM" id="Phobius"/>
    </source>
</evidence>
<feature type="domain" description="Calcium channel YVC1-like C-terminal transmembrane" evidence="3">
    <location>
        <begin position="239"/>
        <end position="538"/>
    </location>
</feature>
<name>A0A3F2Y3T7_DEKBR</name>
<evidence type="ECO:0000313" key="6">
    <source>
        <dbReference type="Proteomes" id="UP000478008"/>
    </source>
</evidence>
<keyword evidence="1" id="KW-0812">Transmembrane</keyword>
<feature type="transmembrane region" description="Helical" evidence="1">
    <location>
        <begin position="504"/>
        <end position="524"/>
    </location>
</feature>
<evidence type="ECO:0000313" key="5">
    <source>
        <dbReference type="EMBL" id="VUG18433.1"/>
    </source>
</evidence>
<feature type="transmembrane region" description="Helical" evidence="1">
    <location>
        <begin position="479"/>
        <end position="498"/>
    </location>
</feature>
<evidence type="ECO:0000313" key="4">
    <source>
        <dbReference type="EMBL" id="KAF6015013.1"/>
    </source>
</evidence>
<reference evidence="5 6" key="1">
    <citation type="submission" date="2019-07" db="EMBL/GenBank/DDBJ databases">
        <authorList>
            <person name="Friedrich A."/>
            <person name="Schacherer J."/>
        </authorList>
    </citation>
    <scope>NUCLEOTIDE SEQUENCE [LARGE SCALE GENOMIC DNA]</scope>
</reference>
<dbReference type="Pfam" id="PF23317">
    <property type="entry name" value="YVC1_C"/>
    <property type="match status" value="1"/>
</dbReference>
<dbReference type="InterPro" id="IPR056337">
    <property type="entry name" value="LHD_YVC1"/>
</dbReference>
<dbReference type="PANTHER" id="PTHR35859:SF5">
    <property type="entry name" value="ION TRANSPORT DOMAIN-CONTAINING PROTEIN"/>
    <property type="match status" value="1"/>
</dbReference>
<keyword evidence="1" id="KW-1133">Transmembrane helix</keyword>
<dbReference type="InterPro" id="IPR052971">
    <property type="entry name" value="TRP_calcium_channel"/>
</dbReference>
<accession>A0A3F2Y3T7</accession>
<gene>
    <name evidence="5" type="primary">YVC1</name>
    <name evidence="5" type="ORF">DEBR0S3_10770G</name>
    <name evidence="4" type="ORF">HII12_001066</name>
</gene>
<protein>
    <submittedName>
        <fullName evidence="5">DEBR0S3_10770g1_1</fullName>
    </submittedName>
</protein>